<keyword evidence="2" id="KW-1185">Reference proteome</keyword>
<sequence>MKSIVIIWLLLLISQIGKAQDISGVWKGTLTMQNGCFAINHIELDISLSGDIATGNSYHYLDVDNYVKKKFKGLYDAAMKTITLHEGLITGFNIPSTCTICVKNYILTYHNEGNQEYLSGGWDGKEVRTGVDCVMGQITLSRVKESAFKDIPEIKVDTGEIRLDFYDNGAIDGDTISIMINKQVILAHQRLSANPITTYIKIDPSRRFQEVEMVAENLGAIPPNTALMIITVKEKRYKLQLSSVQEKSARVMFVYDPEE</sequence>
<gene>
    <name evidence="1" type="ORF">OCK74_09315</name>
</gene>
<dbReference type="RefSeq" id="WP_279296754.1">
    <property type="nucleotide sequence ID" value="NZ_JAOTIF010000005.1"/>
</dbReference>
<evidence type="ECO:0000313" key="1">
    <source>
        <dbReference type="EMBL" id="MCU7549313.1"/>
    </source>
</evidence>
<accession>A0A9X2XNQ0</accession>
<name>A0A9X2XNQ0_9BACT</name>
<comment type="caution">
    <text evidence="1">The sequence shown here is derived from an EMBL/GenBank/DDBJ whole genome shotgun (WGS) entry which is preliminary data.</text>
</comment>
<proteinExistence type="predicted"/>
<organism evidence="1 2">
    <name type="scientific">Paraflavisolibacter caeni</name>
    <dbReference type="NCBI Taxonomy" id="2982496"/>
    <lineage>
        <taxon>Bacteria</taxon>
        <taxon>Pseudomonadati</taxon>
        <taxon>Bacteroidota</taxon>
        <taxon>Chitinophagia</taxon>
        <taxon>Chitinophagales</taxon>
        <taxon>Chitinophagaceae</taxon>
        <taxon>Paraflavisolibacter</taxon>
    </lineage>
</organism>
<dbReference type="AlphaFoldDB" id="A0A9X2XNQ0"/>
<reference evidence="1" key="1">
    <citation type="submission" date="2022-09" db="EMBL/GenBank/DDBJ databases">
        <authorList>
            <person name="Yuan C."/>
            <person name="Ke Z."/>
        </authorList>
    </citation>
    <scope>NUCLEOTIDE SEQUENCE</scope>
    <source>
        <strain evidence="1">LB-8</strain>
    </source>
</reference>
<dbReference type="EMBL" id="JAOTIF010000005">
    <property type="protein sequence ID" value="MCU7549313.1"/>
    <property type="molecule type" value="Genomic_DNA"/>
</dbReference>
<protein>
    <submittedName>
        <fullName evidence="1">Uncharacterized protein</fullName>
    </submittedName>
</protein>
<evidence type="ECO:0000313" key="2">
    <source>
        <dbReference type="Proteomes" id="UP001155483"/>
    </source>
</evidence>
<dbReference type="Proteomes" id="UP001155483">
    <property type="component" value="Unassembled WGS sequence"/>
</dbReference>
<reference evidence="1" key="2">
    <citation type="submission" date="2023-04" db="EMBL/GenBank/DDBJ databases">
        <title>Paracnuella aquatica gen. nov., sp. nov., a member of the family Chitinophagaceae isolated from a hot spring.</title>
        <authorList>
            <person name="Wang C."/>
        </authorList>
    </citation>
    <scope>NUCLEOTIDE SEQUENCE</scope>
    <source>
        <strain evidence="1">LB-8</strain>
    </source>
</reference>